<dbReference type="OrthoDB" id="8061707at2759"/>
<feature type="signal peptide" evidence="1">
    <location>
        <begin position="1"/>
        <end position="21"/>
    </location>
</feature>
<evidence type="ECO:0000313" key="3">
    <source>
        <dbReference type="Proteomes" id="UP000494165"/>
    </source>
</evidence>
<evidence type="ECO:0000313" key="2">
    <source>
        <dbReference type="EMBL" id="CAB3384782.1"/>
    </source>
</evidence>
<dbReference type="Proteomes" id="UP000494165">
    <property type="component" value="Unassembled WGS sequence"/>
</dbReference>
<accession>A0A8S1DX98</accession>
<proteinExistence type="predicted"/>
<comment type="caution">
    <text evidence="2">The sequence shown here is derived from an EMBL/GenBank/DDBJ whole genome shotgun (WGS) entry which is preliminary data.</text>
</comment>
<keyword evidence="1" id="KW-0732">Signal</keyword>
<sequence>MRWIWLCAVFLVFVNLHKTNGDDLNKGLFFMERGEVYATTDTWNIQIPVNTKIFTTALADVISNLDGYVQKLKRSGLETIADWVAGQPEYSKIRVGSLLLKHKIGDIFSAIKHLITKRQIENEYPLHFNWTDVDEINQKLQSHALNGTTEILNLMGDGLTIYNATNNLLNLLETEVYSQLQLATDIVENLKENSHNPAGRSRKVRQVSDQTEASDKAMISYRKAFDFLEAEITSLTQAYKLSTLGKLDPFFLPTSILVKILNQIGAARGLLFSEIEIGQESTLQNFYNLAKVSVFSGTDSSDLVLDVKFPVVDDRSRFTVFEPVPWPARLNAKGLFFKINPEADLIAVDQERKQYFLMSFSEFCNCQNSTIKVCHLQKPIRREDDEPSCLLRLLKNDDKDIDNLCNVVTMKTFKTQIIKLTPFSDYIYAVPSDTKLDKTCETKAQAREISDSISGSGTLYVPSSCTVRVDGYLLLGSNNSTVFFEIEQIFREIPMPRPRRKGLMAKSLVNLVSTTPVSSTP</sequence>
<dbReference type="InterPro" id="IPR022048">
    <property type="entry name" value="Envelope_fusion-like"/>
</dbReference>
<reference evidence="2 3" key="1">
    <citation type="submission" date="2020-04" db="EMBL/GenBank/DDBJ databases">
        <authorList>
            <person name="Alioto T."/>
            <person name="Alioto T."/>
            <person name="Gomez Garrido J."/>
        </authorList>
    </citation>
    <scope>NUCLEOTIDE SEQUENCE [LARGE SCALE GENOMIC DNA]</scope>
</reference>
<dbReference type="EMBL" id="CADEPI010000372">
    <property type="protein sequence ID" value="CAB3384782.1"/>
    <property type="molecule type" value="Genomic_DNA"/>
</dbReference>
<dbReference type="Pfam" id="PF12259">
    <property type="entry name" value="Baculo_F"/>
    <property type="match status" value="1"/>
</dbReference>
<keyword evidence="3" id="KW-1185">Reference proteome</keyword>
<name>A0A8S1DX98_9INSE</name>
<organism evidence="2 3">
    <name type="scientific">Cloeon dipterum</name>
    <dbReference type="NCBI Taxonomy" id="197152"/>
    <lineage>
        <taxon>Eukaryota</taxon>
        <taxon>Metazoa</taxon>
        <taxon>Ecdysozoa</taxon>
        <taxon>Arthropoda</taxon>
        <taxon>Hexapoda</taxon>
        <taxon>Insecta</taxon>
        <taxon>Pterygota</taxon>
        <taxon>Palaeoptera</taxon>
        <taxon>Ephemeroptera</taxon>
        <taxon>Pisciforma</taxon>
        <taxon>Baetidae</taxon>
        <taxon>Cloeon</taxon>
    </lineage>
</organism>
<protein>
    <submittedName>
        <fullName evidence="2">Uncharacterized protein</fullName>
    </submittedName>
</protein>
<evidence type="ECO:0000256" key="1">
    <source>
        <dbReference type="SAM" id="SignalP"/>
    </source>
</evidence>
<dbReference type="AlphaFoldDB" id="A0A8S1DX98"/>
<feature type="chain" id="PRO_5035901523" evidence="1">
    <location>
        <begin position="22"/>
        <end position="521"/>
    </location>
</feature>
<gene>
    <name evidence="2" type="ORF">CLODIP_2_CD13515</name>
</gene>